<accession>A5D095</accession>
<keyword evidence="1" id="KW-1133">Transmembrane helix</keyword>
<name>A5D095_PELTS</name>
<keyword evidence="1" id="KW-0472">Membrane</keyword>
<evidence type="ECO:0000259" key="2">
    <source>
        <dbReference type="Pfam" id="PF20155"/>
    </source>
</evidence>
<dbReference type="PANTHER" id="PTHR38812:SF2">
    <property type="entry name" value="MU-LIKE PROPHAGE FLUMU PROTEIN GP42"/>
    <property type="match status" value="1"/>
</dbReference>
<dbReference type="InterPro" id="IPR016024">
    <property type="entry name" value="ARM-type_fold"/>
</dbReference>
<dbReference type="SUPFAM" id="SSF48371">
    <property type="entry name" value="ARM repeat"/>
    <property type="match status" value="1"/>
</dbReference>
<dbReference type="eggNOG" id="COG5412">
    <property type="taxonomic scope" value="Bacteria"/>
</dbReference>
<evidence type="ECO:0000313" key="3">
    <source>
        <dbReference type="EMBL" id="BAF60359.1"/>
    </source>
</evidence>
<organism evidence="3 4">
    <name type="scientific">Pelotomaculum thermopropionicum (strain DSM 13744 / JCM 10971 / SI)</name>
    <dbReference type="NCBI Taxonomy" id="370438"/>
    <lineage>
        <taxon>Bacteria</taxon>
        <taxon>Bacillati</taxon>
        <taxon>Bacillota</taxon>
        <taxon>Clostridia</taxon>
        <taxon>Eubacteriales</taxon>
        <taxon>Desulfotomaculaceae</taxon>
        <taxon>Pelotomaculum</taxon>
    </lineage>
</organism>
<dbReference type="AlphaFoldDB" id="A5D095"/>
<protein>
    <submittedName>
        <fullName evidence="3">Endoglucanase Y</fullName>
    </submittedName>
</protein>
<dbReference type="PANTHER" id="PTHR38812">
    <property type="entry name" value="MU-LIKE PROPHAGE FLUMU PROTEIN GP42"/>
    <property type="match status" value="1"/>
</dbReference>
<dbReference type="EMBL" id="AP009389">
    <property type="protein sequence ID" value="BAF60359.1"/>
    <property type="molecule type" value="Genomic_DNA"/>
</dbReference>
<feature type="transmembrane region" description="Helical" evidence="1">
    <location>
        <begin position="362"/>
        <end position="388"/>
    </location>
</feature>
<gene>
    <name evidence="3" type="primary">CelA</name>
    <name evidence="3" type="ordered locus">PTH_2178</name>
</gene>
<dbReference type="KEGG" id="pth:PTH_2178"/>
<keyword evidence="1" id="KW-0812">Transmembrane</keyword>
<feature type="domain" description="Tape measure protein N-terminal" evidence="2">
    <location>
        <begin position="74"/>
        <end position="258"/>
    </location>
</feature>
<dbReference type="eggNOG" id="COG3941">
    <property type="taxonomic scope" value="Bacteria"/>
</dbReference>
<dbReference type="NCBIfam" id="TIGR02675">
    <property type="entry name" value="tape_meas_nterm"/>
    <property type="match status" value="1"/>
</dbReference>
<dbReference type="InterPro" id="IPR053058">
    <property type="entry name" value="Mulikevirus_tape_measure"/>
</dbReference>
<dbReference type="Pfam" id="PF20155">
    <property type="entry name" value="TMP_3"/>
    <property type="match status" value="1"/>
</dbReference>
<feature type="transmembrane region" description="Helical" evidence="1">
    <location>
        <begin position="328"/>
        <end position="350"/>
    </location>
</feature>
<reference evidence="4" key="1">
    <citation type="journal article" date="2008" name="Genome Res.">
        <title>The genome of Pelotomaculum thermopropionicum reveals niche-associated evolution in anaerobic microbiota.</title>
        <authorList>
            <person name="Kosaka T."/>
            <person name="Kato S."/>
            <person name="Shimoyama T."/>
            <person name="Ishii S."/>
            <person name="Abe T."/>
            <person name="Watanabe K."/>
        </authorList>
    </citation>
    <scope>NUCLEOTIDE SEQUENCE [LARGE SCALE GENOMIC DNA]</scope>
    <source>
        <strain evidence="4">DSM 13744 / JCM 10971 / SI</strain>
    </source>
</reference>
<proteinExistence type="predicted"/>
<dbReference type="Gene3D" id="1.20.120.20">
    <property type="entry name" value="Apolipoprotein"/>
    <property type="match status" value="3"/>
</dbReference>
<dbReference type="InterPro" id="IPR013491">
    <property type="entry name" value="Tape_meas_N"/>
</dbReference>
<evidence type="ECO:0000313" key="4">
    <source>
        <dbReference type="Proteomes" id="UP000006556"/>
    </source>
</evidence>
<dbReference type="HOGENOM" id="CLU_002005_3_0_9"/>
<evidence type="ECO:0000256" key="1">
    <source>
        <dbReference type="SAM" id="Phobius"/>
    </source>
</evidence>
<keyword evidence="4" id="KW-1185">Reference proteome</keyword>
<dbReference type="Proteomes" id="UP000006556">
    <property type="component" value="Chromosome"/>
</dbReference>
<sequence>MGALSSVLVKFTADITDLTSKLKEGTRQIEETAKQAESTGGRLGGVFDKFKSMALPAIGAVSTALGGLSAWKGIEFNADMEQSLISFETLLHSADKAQEMVKQLQAFAAQTPFEFPGLQNSAKLMLAMGFNAESVLPNLKAVGDAVAAVGGNQETLQGVTLALGQMLTKGKVSAEEMNQLAERGIPAWDIMAQKMGMSKEQLMKLSEQGKVFAKDALPALIEGMGERFSGAMDRQSKSFSGMLSTLKDNLNMVLGQAMEPLFNKLKAMLPVVNEFVGKLNEGFKTDGIRGALEAAFPPAVAATINTILQAVTGLFNFIKDNWGTLQPVLAGVLAGFMAFKAITGLVSAFNAVTTAIQGVGTVLAFLSSPVGIAVVAIGALVAAGWLVVKNWDTVKNTLTGTWDAVKNAAASTWGGIKDFFQTTWDGIKATATTAWEGIKAVLQNAVAGMVEVVRNLPIINYFVKNWDDIKARTKAAWEGIKAIVKLALDLLTAVITDWTVVGVVIRHWDEIAAYTRQVWEQVAQWLNGVWTTISTTASQVWQTISQTVSNTWEAIKVATETAWDTVKNFLQNTWKAVKTNTENVLNTIKSLLQNTWDAIKSNTESAWNAVKSFLQDTWNAIKSNTESVMNAIKSFLQSTWNQVKAASEQTWNSISSFLQNTYNQIKASTEQTWNAVKQTITSLLNQIKQTVDGVLNAVKSKITDTWNSARSVTESAWSAVKSTITGYINQAKDVVGQAVDYMKDKLDSVVEAARKAVDAAKAAYDKAKSWASQAANAVKGGGGSPPKMADGGLFTKATNIIIGERGLEAAVPLKGHRMKPFAAAIASQLGGIPINTDGGGGVNITVNQLAVREEADIERIAGELHRLMKRGQRAKGVI</sequence>
<dbReference type="STRING" id="370438.PTH_2178"/>